<proteinExistence type="predicted"/>
<feature type="transmembrane region" description="Helical" evidence="2">
    <location>
        <begin position="541"/>
        <end position="568"/>
    </location>
</feature>
<organism evidence="3 4">
    <name type="scientific">Exserohilum turcicum (strain 28A)</name>
    <name type="common">Northern leaf blight fungus</name>
    <name type="synonym">Setosphaeria turcica</name>
    <dbReference type="NCBI Taxonomy" id="671987"/>
    <lineage>
        <taxon>Eukaryota</taxon>
        <taxon>Fungi</taxon>
        <taxon>Dikarya</taxon>
        <taxon>Ascomycota</taxon>
        <taxon>Pezizomycotina</taxon>
        <taxon>Dothideomycetes</taxon>
        <taxon>Pleosporomycetidae</taxon>
        <taxon>Pleosporales</taxon>
        <taxon>Pleosporineae</taxon>
        <taxon>Pleosporaceae</taxon>
        <taxon>Exserohilum</taxon>
    </lineage>
</organism>
<keyword evidence="2" id="KW-0472">Membrane</keyword>
<evidence type="ECO:0000256" key="2">
    <source>
        <dbReference type="SAM" id="Phobius"/>
    </source>
</evidence>
<dbReference type="EMBL" id="KB908703">
    <property type="protein sequence ID" value="EOA84776.1"/>
    <property type="molecule type" value="Genomic_DNA"/>
</dbReference>
<feature type="transmembrane region" description="Helical" evidence="2">
    <location>
        <begin position="51"/>
        <end position="69"/>
    </location>
</feature>
<dbReference type="Proteomes" id="UP000016935">
    <property type="component" value="Unassembled WGS sequence"/>
</dbReference>
<gene>
    <name evidence="3" type="ORF">SETTUDRAFT_163616</name>
</gene>
<dbReference type="HOGENOM" id="CLU_024133_0_0_1"/>
<feature type="transmembrane region" description="Helical" evidence="2">
    <location>
        <begin position="403"/>
        <end position="428"/>
    </location>
</feature>
<keyword evidence="4" id="KW-1185">Reference proteome</keyword>
<dbReference type="GeneID" id="19398822"/>
<dbReference type="AlphaFoldDB" id="R0IIL4"/>
<feature type="region of interest" description="Disordered" evidence="1">
    <location>
        <begin position="462"/>
        <end position="486"/>
    </location>
</feature>
<protein>
    <submittedName>
        <fullName evidence="3">Uncharacterized protein</fullName>
    </submittedName>
</protein>
<dbReference type="OrthoDB" id="3903561at2759"/>
<feature type="transmembrane region" description="Helical" evidence="2">
    <location>
        <begin position="194"/>
        <end position="219"/>
    </location>
</feature>
<keyword evidence="2" id="KW-0812">Transmembrane</keyword>
<dbReference type="STRING" id="671987.R0IIL4"/>
<evidence type="ECO:0000313" key="3">
    <source>
        <dbReference type="EMBL" id="EOA84776.1"/>
    </source>
</evidence>
<sequence length="614" mass="66986">MTFQSPALESNDTASDPFAASAKATRSPNAWRRSHRQAAIDFRKRWKGCGIWLLATIWFGGLLYGLSTLSSTGRLYLGDYRACLPDGSFSVDPSSYRYFSRSGFSEITLAYGPLTFTQAKVIDVAWGIVVGRVGQAILVYTSWCVFANYVTTSMEVTPVTFRTYRAIFMRTSVPKAIPHLVMDFCTRHGLHSKLAMVFMIYAMVFTLIYPTLAGAMAGYKANVVAFVNTTNGNLVPFASMDYAFFVIHDGERIGQGGDYLVTDSAVPDAFSSGQPTVFKTSIGTTKCFSTRAPGYQAEDCYVQSNVSSYVSKYGLNGKSNVNSTFMGIDLAPPVLNISTFYLSSDASTNALLLTPKQNTAATTTTKPAFADVAQLRWAYANTTYTRAAISERGTCQAVPNYQWGFAFVQLFVVLVLSVVWSVGIYAMWLSAHSTMKRRGRTHVAGDHVAVLELADAMRSQGVHDTHTDTYEGKAKGDVTTTASTTSVQTTPAFTEEALRHRVTVELRGGSISYAAPLLSHGEAAREWGGVPTWLNRHKWSILGMLVCIGASVTSAVMLARDIMILIPLPLQLGTALYIGSTRGSRAVVLYWAILLFGIIPQVVAIVLLVTYRKG</sequence>
<reference evidence="3 4" key="1">
    <citation type="journal article" date="2012" name="PLoS Pathog.">
        <title>Diverse lifestyles and strategies of plant pathogenesis encoded in the genomes of eighteen Dothideomycetes fungi.</title>
        <authorList>
            <person name="Ohm R.A."/>
            <person name="Feau N."/>
            <person name="Henrissat B."/>
            <person name="Schoch C.L."/>
            <person name="Horwitz B.A."/>
            <person name="Barry K.W."/>
            <person name="Condon B.J."/>
            <person name="Copeland A.C."/>
            <person name="Dhillon B."/>
            <person name="Glaser F."/>
            <person name="Hesse C.N."/>
            <person name="Kosti I."/>
            <person name="LaButti K."/>
            <person name="Lindquist E.A."/>
            <person name="Lucas S."/>
            <person name="Salamov A.A."/>
            <person name="Bradshaw R.E."/>
            <person name="Ciuffetti L."/>
            <person name="Hamelin R.C."/>
            <person name="Kema G.H.J."/>
            <person name="Lawrence C."/>
            <person name="Scott J.A."/>
            <person name="Spatafora J.W."/>
            <person name="Turgeon B.G."/>
            <person name="de Wit P.J.G.M."/>
            <person name="Zhong S."/>
            <person name="Goodwin S.B."/>
            <person name="Grigoriev I.V."/>
        </authorList>
    </citation>
    <scope>NUCLEOTIDE SEQUENCE [LARGE SCALE GENOMIC DNA]</scope>
    <source>
        <strain evidence="4">28A</strain>
    </source>
</reference>
<keyword evidence="2" id="KW-1133">Transmembrane helix</keyword>
<dbReference type="eggNOG" id="ENOG502SQFB">
    <property type="taxonomic scope" value="Eukaryota"/>
</dbReference>
<accession>R0IIL4</accession>
<name>R0IIL4_EXST2</name>
<feature type="transmembrane region" description="Helical" evidence="2">
    <location>
        <begin position="588"/>
        <end position="611"/>
    </location>
</feature>
<feature type="compositionally biased region" description="Basic and acidic residues" evidence="1">
    <location>
        <begin position="462"/>
        <end position="476"/>
    </location>
</feature>
<evidence type="ECO:0000313" key="4">
    <source>
        <dbReference type="Proteomes" id="UP000016935"/>
    </source>
</evidence>
<feature type="region of interest" description="Disordered" evidence="1">
    <location>
        <begin position="1"/>
        <end position="30"/>
    </location>
</feature>
<reference evidence="3 4" key="2">
    <citation type="journal article" date="2013" name="PLoS Genet.">
        <title>Comparative genome structure, secondary metabolite, and effector coding capacity across Cochliobolus pathogens.</title>
        <authorList>
            <person name="Condon B.J."/>
            <person name="Leng Y."/>
            <person name="Wu D."/>
            <person name="Bushley K.E."/>
            <person name="Ohm R.A."/>
            <person name="Otillar R."/>
            <person name="Martin J."/>
            <person name="Schackwitz W."/>
            <person name="Grimwood J."/>
            <person name="MohdZainudin N."/>
            <person name="Xue C."/>
            <person name="Wang R."/>
            <person name="Manning V.A."/>
            <person name="Dhillon B."/>
            <person name="Tu Z.J."/>
            <person name="Steffenson B.J."/>
            <person name="Salamov A."/>
            <person name="Sun H."/>
            <person name="Lowry S."/>
            <person name="LaButti K."/>
            <person name="Han J."/>
            <person name="Copeland A."/>
            <person name="Lindquist E."/>
            <person name="Barry K."/>
            <person name="Schmutz J."/>
            <person name="Baker S.E."/>
            <person name="Ciuffetti L.M."/>
            <person name="Grigoriev I.V."/>
            <person name="Zhong S."/>
            <person name="Turgeon B.G."/>
        </authorList>
    </citation>
    <scope>NUCLEOTIDE SEQUENCE [LARGE SCALE GENOMIC DNA]</scope>
    <source>
        <strain evidence="4">28A</strain>
    </source>
</reference>
<dbReference type="RefSeq" id="XP_008027327.1">
    <property type="nucleotide sequence ID" value="XM_008029136.1"/>
</dbReference>
<evidence type="ECO:0000256" key="1">
    <source>
        <dbReference type="SAM" id="MobiDB-lite"/>
    </source>
</evidence>
<feature type="compositionally biased region" description="Polar residues" evidence="1">
    <location>
        <begin position="1"/>
        <end position="14"/>
    </location>
</feature>